<dbReference type="Pfam" id="PF06996">
    <property type="entry name" value="T6SS_TssG"/>
    <property type="match status" value="1"/>
</dbReference>
<dbReference type="Proteomes" id="UP000192761">
    <property type="component" value="Unassembled WGS sequence"/>
</dbReference>
<organism evidence="1 2">
    <name type="scientific">Andreprevotia lacus DSM 23236</name>
    <dbReference type="NCBI Taxonomy" id="1121001"/>
    <lineage>
        <taxon>Bacteria</taxon>
        <taxon>Pseudomonadati</taxon>
        <taxon>Pseudomonadota</taxon>
        <taxon>Betaproteobacteria</taxon>
        <taxon>Neisseriales</taxon>
        <taxon>Chitinibacteraceae</taxon>
        <taxon>Andreprevotia</taxon>
    </lineage>
</organism>
<evidence type="ECO:0000313" key="1">
    <source>
        <dbReference type="EMBL" id="SMC22850.1"/>
    </source>
</evidence>
<dbReference type="InterPro" id="IPR010732">
    <property type="entry name" value="T6SS_TssG-like"/>
</dbReference>
<sequence>MSTAGMQHTGVLGDLYARPYAYDFFQAVRLLRAAQMQQGAVGDDPVRFRTLLSLETPASAIYTLTQPDAFRPPVMTITFMGLTGPSGALPVRYTEMLLERRYRHRDQTAHNFFDLFSHRLTTLFYQAWQKHHIFVDYERGGREGFQRQVLSLVGLGTPGLQRRLSDDGVDDQLFAYYAGRFAERAHTVEGLQSILSDQFDVKVVIEQFRGQWLRLDDNDCTQLGQLNCTLGEHPMLGKQIWDCQTKFRICVGPLKRRRFDDFLPTGKAYRALVRMVKFCVGQALEFDVQLVLDKRETPPCILGELGRNSARLGWTTWLDRPKTAINDASDVVLPEHAQRLAAAA</sequence>
<dbReference type="STRING" id="1121001.SAMN02745857_01490"/>
<dbReference type="PANTHER" id="PTHR35564">
    <property type="match status" value="1"/>
</dbReference>
<evidence type="ECO:0000313" key="2">
    <source>
        <dbReference type="Proteomes" id="UP000192761"/>
    </source>
</evidence>
<reference evidence="1 2" key="1">
    <citation type="submission" date="2017-04" db="EMBL/GenBank/DDBJ databases">
        <authorList>
            <person name="Afonso C.L."/>
            <person name="Miller P.J."/>
            <person name="Scott M.A."/>
            <person name="Spackman E."/>
            <person name="Goraichik I."/>
            <person name="Dimitrov K.M."/>
            <person name="Suarez D.L."/>
            <person name="Swayne D.E."/>
        </authorList>
    </citation>
    <scope>NUCLEOTIDE SEQUENCE [LARGE SCALE GENOMIC DNA]</scope>
    <source>
        <strain evidence="1 2">DSM 23236</strain>
    </source>
</reference>
<accession>A0A1W1XFY2</accession>
<dbReference type="RefSeq" id="WP_084090158.1">
    <property type="nucleotide sequence ID" value="NZ_FWXD01000007.1"/>
</dbReference>
<name>A0A1W1XFY2_9NEIS</name>
<dbReference type="NCBIfam" id="TIGR03347">
    <property type="entry name" value="VI_chp_1"/>
    <property type="match status" value="1"/>
</dbReference>
<proteinExistence type="predicted"/>
<gene>
    <name evidence="1" type="ORF">SAMN02745857_01490</name>
</gene>
<dbReference type="EMBL" id="FWXD01000007">
    <property type="protein sequence ID" value="SMC22850.1"/>
    <property type="molecule type" value="Genomic_DNA"/>
</dbReference>
<protein>
    <submittedName>
        <fullName evidence="1">Type VI secretion system protein ImpH</fullName>
    </submittedName>
</protein>
<keyword evidence="2" id="KW-1185">Reference proteome</keyword>
<dbReference type="PANTHER" id="PTHR35564:SF4">
    <property type="entry name" value="CYTOPLASMIC PROTEIN"/>
    <property type="match status" value="1"/>
</dbReference>
<dbReference type="AlphaFoldDB" id="A0A1W1XFY2"/>